<dbReference type="PROSITE" id="PS51257">
    <property type="entry name" value="PROKAR_LIPOPROTEIN"/>
    <property type="match status" value="1"/>
</dbReference>
<protein>
    <recommendedName>
        <fullName evidence="4">Porin</fullName>
    </recommendedName>
</protein>
<organism evidence="2 3">
    <name type="scientific">Leptolyngbya foveolarum</name>
    <dbReference type="NCBI Taxonomy" id="47253"/>
    <lineage>
        <taxon>Bacteria</taxon>
        <taxon>Bacillati</taxon>
        <taxon>Cyanobacteriota</taxon>
        <taxon>Cyanophyceae</taxon>
        <taxon>Leptolyngbyales</taxon>
        <taxon>Leptolyngbyaceae</taxon>
        <taxon>Leptolyngbya group</taxon>
        <taxon>Leptolyngbya</taxon>
    </lineage>
</organism>
<feature type="signal peptide" evidence="1">
    <location>
        <begin position="1"/>
        <end position="29"/>
    </location>
</feature>
<keyword evidence="1" id="KW-0732">Signal</keyword>
<evidence type="ECO:0008006" key="4">
    <source>
        <dbReference type="Google" id="ProtNLM"/>
    </source>
</evidence>
<reference evidence="3" key="1">
    <citation type="submission" date="2018-04" db="EMBL/GenBank/DDBJ databases">
        <authorList>
            <person name="Cornet L."/>
        </authorList>
    </citation>
    <scope>NUCLEOTIDE SEQUENCE [LARGE SCALE GENOMIC DNA]</scope>
</reference>
<evidence type="ECO:0000313" key="3">
    <source>
        <dbReference type="Proteomes" id="UP000249354"/>
    </source>
</evidence>
<evidence type="ECO:0000313" key="2">
    <source>
        <dbReference type="EMBL" id="PZO10254.1"/>
    </source>
</evidence>
<comment type="caution">
    <text evidence="2">The sequence shown here is derived from an EMBL/GenBank/DDBJ whole genome shotgun (WGS) entry which is preliminary data.</text>
</comment>
<dbReference type="Proteomes" id="UP000249354">
    <property type="component" value="Unassembled WGS sequence"/>
</dbReference>
<dbReference type="AlphaFoldDB" id="A0A2W4TRI8"/>
<accession>A0A2W4TRI8</accession>
<reference evidence="2 3" key="2">
    <citation type="submission" date="2018-06" db="EMBL/GenBank/DDBJ databases">
        <title>Metagenomic assembly of (sub)arctic Cyanobacteria and their associated microbiome from non-axenic cultures.</title>
        <authorList>
            <person name="Baurain D."/>
        </authorList>
    </citation>
    <scope>NUCLEOTIDE SEQUENCE [LARGE SCALE GENOMIC DNA]</scope>
    <source>
        <strain evidence="2">ULC129bin1</strain>
    </source>
</reference>
<sequence length="291" mass="30071">MNKLPQKTATSLTLAVSCVLSIMAVGAEANMIDLSIDGLKGSPHNLGLNASPTNFPALNALGLSAAAPTVAMAKTARFSPSGLVPSFINQPKAALETTAPETTALETTDRETTEPEAVVLETVALETVASERSGLEVVSLKPTTIPTVAAPFGEVFPLEVAQAPNNTAAPLSDQEIREQLLTTPNTAAAPNLDVLDRRPQPVPSSTFITPNAYGADWGDFYIGTAGATEDTKDGLDASASVGMGFGNAVDNVGVELNVGIISIDGFADDGTVGFNVHKIFPRANNLGSRIK</sequence>
<proteinExistence type="predicted"/>
<gene>
    <name evidence="2" type="ORF">DCF25_20870</name>
</gene>
<dbReference type="EMBL" id="QBMC01000225">
    <property type="protein sequence ID" value="PZO10254.1"/>
    <property type="molecule type" value="Genomic_DNA"/>
</dbReference>
<name>A0A2W4TRI8_9CYAN</name>
<evidence type="ECO:0000256" key="1">
    <source>
        <dbReference type="SAM" id="SignalP"/>
    </source>
</evidence>
<feature type="chain" id="PRO_5016111171" description="Porin" evidence="1">
    <location>
        <begin position="30"/>
        <end position="291"/>
    </location>
</feature>